<reference evidence="1" key="1">
    <citation type="submission" date="2018-05" db="EMBL/GenBank/DDBJ databases">
        <authorList>
            <person name="Lanie J.A."/>
            <person name="Ng W.-L."/>
            <person name="Kazmierczak K.M."/>
            <person name="Andrzejewski T.M."/>
            <person name="Davidsen T.M."/>
            <person name="Wayne K.J."/>
            <person name="Tettelin H."/>
            <person name="Glass J.I."/>
            <person name="Rusch D."/>
            <person name="Podicherti R."/>
            <person name="Tsui H.-C.T."/>
            <person name="Winkler M.E."/>
        </authorList>
    </citation>
    <scope>NUCLEOTIDE SEQUENCE</scope>
</reference>
<proteinExistence type="predicted"/>
<organism evidence="1">
    <name type="scientific">marine metagenome</name>
    <dbReference type="NCBI Taxonomy" id="408172"/>
    <lineage>
        <taxon>unclassified sequences</taxon>
        <taxon>metagenomes</taxon>
        <taxon>ecological metagenomes</taxon>
    </lineage>
</organism>
<accession>A0A382GIE3</accession>
<dbReference type="AlphaFoldDB" id="A0A382GIE3"/>
<gene>
    <name evidence="1" type="ORF">METZ01_LOCUS227251</name>
</gene>
<evidence type="ECO:0000313" key="1">
    <source>
        <dbReference type="EMBL" id="SVB74397.1"/>
    </source>
</evidence>
<sequence>MGIFKKLFLGMEDIEVSGKMHVGTFQTKFKKAFGTEIRVYKAKADGSLNTGKGAKSAPSKSTMANICAKGQKVQDLTIKKNKSVGEIEKEFASKMGIGIQIMLPDGSGFAPNVMRLKDVSKVAST</sequence>
<protein>
    <submittedName>
        <fullName evidence="1">Uncharacterized protein</fullName>
    </submittedName>
</protein>
<name>A0A382GIE3_9ZZZZ</name>
<dbReference type="EMBL" id="UINC01055476">
    <property type="protein sequence ID" value="SVB74397.1"/>
    <property type="molecule type" value="Genomic_DNA"/>
</dbReference>